<comment type="caution">
    <text evidence="3">The sequence shown here is derived from an EMBL/GenBank/DDBJ whole genome shotgun (WGS) entry which is preliminary data.</text>
</comment>
<dbReference type="RefSeq" id="WP_218091166.1">
    <property type="nucleotide sequence ID" value="NZ_CAJVAS010000004.1"/>
</dbReference>
<sequence length="910" mass="99199">MKRNKQKQMRKMAAAALALSMLVGSPAYAADPITSSSSSVVGGLVLSFADVSATHWAIKHITKLASLGIIQGYERQEYRPENTVSQQEVIVMALRMMGLESEALKSKADTVLPVSVDTFFKPYIAYAFERGLIDRQEEIADTTNKTAWGAREASREWVAKLVIRALGKQNLANQQATVGSTFNDATEMSTWANGYVNAAVQLQIVQGMDGNTFQPKGKVTRAQMATFLSRADKHLTTRSDRVTIGYLMGQTDRKISVLNAKGETKDYAITSDTVVYNAKDDTRIPLSSIKLTNEIYVVQNLGNALYIELTNDQQQLETNEGTLNEIYLDQMIVSIQQGSQKKLFEIAQNVTVTDNEGRGLSIGSIAPGSIVALQRVTLLKDPKITQIIVKQAPVSKTAEGTVLSINADQNQITFLEKSGQNETYSTKNGVTVTQSSGTFIDLSKLRVGDSVTYDVKANVLTAIKITKQADFGETVQGKLISLSDDKQIMTVTRSGGTALEAYYIASNALVTIEGMSSASLYDLEVGDELKLDLLNNKVINTTVTSRSVKQYTFASILNYDNESKVLTITTDSGSVAAFKMEDKTIIRYGDSTLPMNSFQTLFVKNTKVDLKISKDKIVQIANTTKIEGTVAQLNAQMGEITIRSLSGQNLSFKGGSSTPVETLDKTGATMADLKVGDTVVLVISSGAQEYVSSIATKKVGVYKTLVTNPSTRQLSVKDENGTLLTFVIDNNDKIVNPGKATHNFEDIGLDEYVKATFNGTKPDQLVLLNTVRGKVTSMDVSLGTLTIQDFQGGIQVLPVGQQFTIKQNGSISSALSSLKPDDRVEIIKDVNDKSIIQVATPSKRTISSYDTVLNQLYLKPTANNDKTTYNFFAKAYLHKGTQSVAASAFVENEEVTIYVLDDKIIEIEKK</sequence>
<name>A0A916NHN7_9BACL</name>
<proteinExistence type="predicted"/>
<dbReference type="PANTHER" id="PTHR43308:SF5">
    <property type="entry name" value="S-LAYER PROTEIN _ PEPTIDOGLYCAN ENDO-BETA-N-ACETYLGLUCOSAMINIDASE"/>
    <property type="match status" value="1"/>
</dbReference>
<dbReference type="Proteomes" id="UP000693672">
    <property type="component" value="Unassembled WGS sequence"/>
</dbReference>
<dbReference type="PROSITE" id="PS51272">
    <property type="entry name" value="SLH"/>
    <property type="match status" value="2"/>
</dbReference>
<accession>A0A916NHN7</accession>
<dbReference type="AlphaFoldDB" id="A0A916NHN7"/>
<dbReference type="PANTHER" id="PTHR43308">
    <property type="entry name" value="OUTER MEMBRANE PROTEIN ALPHA-RELATED"/>
    <property type="match status" value="1"/>
</dbReference>
<gene>
    <name evidence="3" type="ORF">PAESOLCIP111_01359</name>
</gene>
<evidence type="ECO:0000256" key="1">
    <source>
        <dbReference type="SAM" id="SignalP"/>
    </source>
</evidence>
<evidence type="ECO:0000313" key="4">
    <source>
        <dbReference type="Proteomes" id="UP000693672"/>
    </source>
</evidence>
<feature type="domain" description="SLH" evidence="2">
    <location>
        <begin position="179"/>
        <end position="242"/>
    </location>
</feature>
<dbReference type="Pfam" id="PF00395">
    <property type="entry name" value="SLH"/>
    <property type="match status" value="2"/>
</dbReference>
<reference evidence="3" key="1">
    <citation type="submission" date="2021-06" db="EMBL/GenBank/DDBJ databases">
        <authorList>
            <person name="Criscuolo A."/>
        </authorList>
    </citation>
    <scope>NUCLEOTIDE SEQUENCE</scope>
    <source>
        <strain evidence="3">CIP111600</strain>
    </source>
</reference>
<feature type="signal peptide" evidence="1">
    <location>
        <begin position="1"/>
        <end position="29"/>
    </location>
</feature>
<evidence type="ECO:0000259" key="2">
    <source>
        <dbReference type="PROSITE" id="PS51272"/>
    </source>
</evidence>
<keyword evidence="1" id="KW-0732">Signal</keyword>
<dbReference type="InterPro" id="IPR051465">
    <property type="entry name" value="Cell_Envelope_Struct_Comp"/>
</dbReference>
<dbReference type="InterPro" id="IPR001119">
    <property type="entry name" value="SLH_dom"/>
</dbReference>
<feature type="domain" description="SLH" evidence="2">
    <location>
        <begin position="44"/>
        <end position="107"/>
    </location>
</feature>
<dbReference type="EMBL" id="CAJVAS010000004">
    <property type="protein sequence ID" value="CAG7611296.1"/>
    <property type="molecule type" value="Genomic_DNA"/>
</dbReference>
<protein>
    <recommendedName>
        <fullName evidence="2">SLH domain-containing protein</fullName>
    </recommendedName>
</protein>
<feature type="chain" id="PRO_5037574235" description="SLH domain-containing protein" evidence="1">
    <location>
        <begin position="30"/>
        <end position="910"/>
    </location>
</feature>
<organism evidence="3 4">
    <name type="scientific">Paenibacillus solanacearum</name>
    <dbReference type="NCBI Taxonomy" id="2048548"/>
    <lineage>
        <taxon>Bacteria</taxon>
        <taxon>Bacillati</taxon>
        <taxon>Bacillota</taxon>
        <taxon>Bacilli</taxon>
        <taxon>Bacillales</taxon>
        <taxon>Paenibacillaceae</taxon>
        <taxon>Paenibacillus</taxon>
    </lineage>
</organism>
<evidence type="ECO:0000313" key="3">
    <source>
        <dbReference type="EMBL" id="CAG7611296.1"/>
    </source>
</evidence>
<keyword evidence="4" id="KW-1185">Reference proteome</keyword>